<evidence type="ECO:0000313" key="2">
    <source>
        <dbReference type="EMBL" id="MBB3967718.1"/>
    </source>
</evidence>
<evidence type="ECO:0000259" key="1">
    <source>
        <dbReference type="Pfam" id="PF11860"/>
    </source>
</evidence>
<comment type="caution">
    <text evidence="3">The sequence shown here is derived from an EMBL/GenBank/DDBJ whole genome shotgun (WGS) entry which is preliminary data.</text>
</comment>
<evidence type="ECO:0000313" key="4">
    <source>
        <dbReference type="Proteomes" id="UP000297248"/>
    </source>
</evidence>
<dbReference type="EMBL" id="SNQG01000001">
    <property type="protein sequence ID" value="TEW69229.1"/>
    <property type="molecule type" value="Genomic_DNA"/>
</dbReference>
<dbReference type="AlphaFoldDB" id="A0A4Y8ALE3"/>
<gene>
    <name evidence="3" type="ORF">E2R65_03410</name>
    <name evidence="2" type="ORF">GGR35_000304</name>
</gene>
<reference evidence="2 5" key="3">
    <citation type="submission" date="2020-08" db="EMBL/GenBank/DDBJ databases">
        <title>Genomic Encyclopedia of Type Strains, Phase IV (KMG-IV): sequencing the most valuable type-strain genomes for metagenomic binning, comparative biology and taxonomic classification.</title>
        <authorList>
            <person name="Goeker M."/>
        </authorList>
    </citation>
    <scope>NUCLEOTIDE SEQUENCE [LARGE SCALE GENOMIC DNA]</scope>
    <source>
        <strain evidence="2 5">DSM 100995</strain>
    </source>
</reference>
<evidence type="ECO:0000313" key="5">
    <source>
        <dbReference type="Proteomes" id="UP000583101"/>
    </source>
</evidence>
<dbReference type="Proteomes" id="UP000583101">
    <property type="component" value="Unassembled WGS sequence"/>
</dbReference>
<dbReference type="Pfam" id="PF11860">
    <property type="entry name" value="Muramidase"/>
    <property type="match status" value="1"/>
</dbReference>
<dbReference type="EMBL" id="JACIEG010000001">
    <property type="protein sequence ID" value="MBB3967718.1"/>
    <property type="molecule type" value="Genomic_DNA"/>
</dbReference>
<evidence type="ECO:0000313" key="3">
    <source>
        <dbReference type="EMBL" id="TEW69229.1"/>
    </source>
</evidence>
<protein>
    <submittedName>
        <fullName evidence="3">N-acetylmuramidase family protein</fullName>
    </submittedName>
</protein>
<organism evidence="3 4">
    <name type="scientific">Mucilaginibacter phyllosphaerae</name>
    <dbReference type="NCBI Taxonomy" id="1812349"/>
    <lineage>
        <taxon>Bacteria</taxon>
        <taxon>Pseudomonadati</taxon>
        <taxon>Bacteroidota</taxon>
        <taxon>Sphingobacteriia</taxon>
        <taxon>Sphingobacteriales</taxon>
        <taxon>Sphingobacteriaceae</taxon>
        <taxon>Mucilaginibacter</taxon>
    </lineage>
</organism>
<name>A0A4Y8ALE3_9SPHI</name>
<proteinExistence type="predicted"/>
<dbReference type="RefSeq" id="WP_134335064.1">
    <property type="nucleotide sequence ID" value="NZ_BMCZ01000001.1"/>
</dbReference>
<reference evidence="3" key="2">
    <citation type="submission" date="2019-03" db="EMBL/GenBank/DDBJ databases">
        <authorList>
            <person name="Yan Y.-Q."/>
            <person name="Du Z.-J."/>
        </authorList>
    </citation>
    <scope>NUCLEOTIDE SEQUENCE</scope>
    <source>
        <strain evidence="3">PP-F2FG21</strain>
    </source>
</reference>
<dbReference type="OrthoDB" id="1523598at2"/>
<accession>A0A4Y8ALE3</accession>
<keyword evidence="5" id="KW-1185">Reference proteome</keyword>
<sequence>MNKTLTEAQIFELATSHGYNYKALKAIIQIESGQHGFSPVTGKLIIQFEPAWFKRLKKDWQNDTKHVIWQSNTVGDQTAEWKAFNNAFASDADAAMKSTSIGMMQLMGFHYAALGFNTVGQMWDFAKADEYNQVLLAIKWIKTVPALDKALKAKNWQKVAYYYNGENYRQYRYDSRLAAAYNTMDEFKKVNI</sequence>
<reference evidence="3 4" key="1">
    <citation type="journal article" date="2016" name="Int. J. Syst. Evol. Microbiol.">
        <title>Proposal of Mucilaginibacter phyllosphaerae sp. nov. isolated from the phyllosphere of Galium album.</title>
        <authorList>
            <person name="Aydogan E.L."/>
            <person name="Busse H.J."/>
            <person name="Moser G."/>
            <person name="Muller C."/>
            <person name="Kampfer P."/>
            <person name="Glaeser S.P."/>
        </authorList>
    </citation>
    <scope>NUCLEOTIDE SEQUENCE [LARGE SCALE GENOMIC DNA]</scope>
    <source>
        <strain evidence="3 4">PP-F2FG21</strain>
    </source>
</reference>
<dbReference type="InterPro" id="IPR024408">
    <property type="entry name" value="Muramidase"/>
</dbReference>
<feature type="domain" description="N-acetylmuramidase" evidence="1">
    <location>
        <begin position="22"/>
        <end position="184"/>
    </location>
</feature>
<dbReference type="Proteomes" id="UP000297248">
    <property type="component" value="Unassembled WGS sequence"/>
</dbReference>